<dbReference type="EMBL" id="JACHID010000006">
    <property type="protein sequence ID" value="MBB5021901.1"/>
    <property type="molecule type" value="Genomic_DNA"/>
</dbReference>
<comment type="caution">
    <text evidence="1">The sequence shown here is derived from an EMBL/GenBank/DDBJ whole genome shotgun (WGS) entry which is preliminary data.</text>
</comment>
<dbReference type="RefSeq" id="WP_183731443.1">
    <property type="nucleotide sequence ID" value="NZ_JACHID010000006.1"/>
</dbReference>
<gene>
    <name evidence="1" type="ORF">HNR37_001215</name>
</gene>
<dbReference type="AlphaFoldDB" id="A0A7W8DGV0"/>
<dbReference type="Proteomes" id="UP000528322">
    <property type="component" value="Unassembled WGS sequence"/>
</dbReference>
<evidence type="ECO:0000313" key="1">
    <source>
        <dbReference type="EMBL" id="MBB5021901.1"/>
    </source>
</evidence>
<keyword evidence="2" id="KW-1185">Reference proteome</keyword>
<proteinExistence type="predicted"/>
<evidence type="ECO:0000313" key="2">
    <source>
        <dbReference type="Proteomes" id="UP000528322"/>
    </source>
</evidence>
<protein>
    <submittedName>
        <fullName evidence="1">Uncharacterized protein</fullName>
    </submittedName>
</protein>
<name>A0A7W8DGV0_9BACT</name>
<accession>A0A7W8DGV0</accession>
<reference evidence="1 2" key="1">
    <citation type="submission" date="2020-08" db="EMBL/GenBank/DDBJ databases">
        <title>Genomic Encyclopedia of Type Strains, Phase IV (KMG-IV): sequencing the most valuable type-strain genomes for metagenomic binning, comparative biology and taxonomic classification.</title>
        <authorList>
            <person name="Goeker M."/>
        </authorList>
    </citation>
    <scope>NUCLEOTIDE SEQUENCE [LARGE SCALE GENOMIC DNA]</scope>
    <source>
        <strain evidence="1 2">DSM 22071</strain>
    </source>
</reference>
<organism evidence="1 2">
    <name type="scientific">Desulfurispira natronophila</name>
    <dbReference type="NCBI Taxonomy" id="682562"/>
    <lineage>
        <taxon>Bacteria</taxon>
        <taxon>Pseudomonadati</taxon>
        <taxon>Chrysiogenota</taxon>
        <taxon>Chrysiogenia</taxon>
        <taxon>Chrysiogenales</taxon>
        <taxon>Chrysiogenaceae</taxon>
        <taxon>Desulfurispira</taxon>
    </lineage>
</organism>
<sequence length="136" mass="14573">MHAQIFWQKLRYLFFLAIISFVVAGCGGGSSSSPKGSADSDKQEAPSYRAISVASQTIGESGGTLEAAGVSLNIKEGSFDSNYKLQLNKLEELEPVSDEFLNDAISDLYVIEGLPQNSKHDLSISLPVRASASCRV</sequence>